<keyword evidence="1" id="KW-0560">Oxidoreductase</keyword>
<proteinExistence type="predicted"/>
<dbReference type="Gene3D" id="3.60.130.10">
    <property type="entry name" value="Clavaminate synthase-like"/>
    <property type="match status" value="1"/>
</dbReference>
<reference evidence="3 4" key="1">
    <citation type="journal article" date="2023" name="Microorganisms">
        <title>Thiorhodovibrio frisius and Trv. litoralis spp. nov., Two Novel Members from a Clade of Fastidious Purple Sulfur Bacteria That Exhibit Unique Red-Shifted Light-Harvesting Capabilities.</title>
        <authorList>
            <person name="Methner A."/>
            <person name="Kuzyk S.B."/>
            <person name="Petersen J."/>
            <person name="Bauer S."/>
            <person name="Brinkmann H."/>
            <person name="Sichau K."/>
            <person name="Wanner G."/>
            <person name="Wolf J."/>
            <person name="Neumann-Schaal M."/>
            <person name="Henke P."/>
            <person name="Tank M."/>
            <person name="Sproer C."/>
            <person name="Bunk B."/>
            <person name="Overmann J."/>
        </authorList>
    </citation>
    <scope>NUCLEOTIDE SEQUENCE [LARGE SCALE GENOMIC DNA]</scope>
    <source>
        <strain evidence="3 4">DSM 6702</strain>
    </source>
</reference>
<dbReference type="InterPro" id="IPR003819">
    <property type="entry name" value="TauD/TfdA-like"/>
</dbReference>
<dbReference type="RefSeq" id="WP_328986866.1">
    <property type="nucleotide sequence ID" value="NZ_CP121472.1"/>
</dbReference>
<dbReference type="EMBL" id="CP121472">
    <property type="protein sequence ID" value="WPL16322.1"/>
    <property type="molecule type" value="Genomic_DNA"/>
</dbReference>
<name>A0ABZ0S5R4_9GAMM</name>
<evidence type="ECO:0000259" key="2">
    <source>
        <dbReference type="Pfam" id="PF02668"/>
    </source>
</evidence>
<evidence type="ECO:0000256" key="1">
    <source>
        <dbReference type="ARBA" id="ARBA00023002"/>
    </source>
</evidence>
<evidence type="ECO:0000313" key="3">
    <source>
        <dbReference type="EMBL" id="WPL16322.1"/>
    </source>
</evidence>
<dbReference type="SUPFAM" id="SSF51197">
    <property type="entry name" value="Clavaminate synthase-like"/>
    <property type="match status" value="1"/>
</dbReference>
<evidence type="ECO:0000313" key="4">
    <source>
        <dbReference type="Proteomes" id="UP001432180"/>
    </source>
</evidence>
<keyword evidence="4" id="KW-1185">Reference proteome</keyword>
<accession>A0ABZ0S5R4</accession>
<dbReference type="Proteomes" id="UP001432180">
    <property type="component" value="Chromosome"/>
</dbReference>
<organism evidence="3 4">
    <name type="scientific">Thiorhodovibrio winogradskyi</name>
    <dbReference type="NCBI Taxonomy" id="77007"/>
    <lineage>
        <taxon>Bacteria</taxon>
        <taxon>Pseudomonadati</taxon>
        <taxon>Pseudomonadota</taxon>
        <taxon>Gammaproteobacteria</taxon>
        <taxon>Chromatiales</taxon>
        <taxon>Chromatiaceae</taxon>
        <taxon>Thiorhodovibrio</taxon>
    </lineage>
</organism>
<dbReference type="InterPro" id="IPR042098">
    <property type="entry name" value="TauD-like_sf"/>
</dbReference>
<gene>
    <name evidence="3" type="ORF">Thiowin_01275</name>
</gene>
<sequence>MLDSPFDLDHDSAYEHWREHKLASAPRDLSTLIVEINDPRDLTSAEHQAVLDRCRLANMAIYASRTGDDPSKDIPVAMGRAFGLNSLDHNPGADEDAVTALTVQEDARHRDFIPYSNRPIAWHTDGYYNSTDKQIRGLLLHCVRPAQEGGENELMDPEILYILIRDRNPAHIRALMEPDCMTIPAHTAEGTTLRPDRTGPVFSVMQDGRLHMRFTQRSRNIHWRDDPGTRAAVDCLNDLLRIPSPWHFRAKLESGWGLIGNNVLHTRSGFSDGEHPRLLYRARYYERISGT</sequence>
<protein>
    <submittedName>
        <fullName evidence="3">Trimethyllysine dioxygenase</fullName>
    </submittedName>
</protein>
<keyword evidence="3" id="KW-0223">Dioxygenase</keyword>
<dbReference type="Pfam" id="PF02668">
    <property type="entry name" value="TauD"/>
    <property type="match status" value="1"/>
</dbReference>
<feature type="domain" description="TauD/TfdA-like" evidence="2">
    <location>
        <begin position="76"/>
        <end position="282"/>
    </location>
</feature>
<dbReference type="GO" id="GO:0051213">
    <property type="term" value="F:dioxygenase activity"/>
    <property type="evidence" value="ECO:0007669"/>
    <property type="project" value="UniProtKB-KW"/>
</dbReference>